<dbReference type="RefSeq" id="WP_181603629.1">
    <property type="nucleotide sequence ID" value="NZ_CP059378.1"/>
</dbReference>
<dbReference type="NCBIfam" id="TIGR01554">
    <property type="entry name" value="major_cap_HK97"/>
    <property type="match status" value="1"/>
</dbReference>
<dbReference type="EMBL" id="CP059378">
    <property type="protein sequence ID" value="QLY82237.1"/>
    <property type="molecule type" value="Genomic_DNA"/>
</dbReference>
<keyword evidence="2" id="KW-0175">Coiled coil</keyword>
<evidence type="ECO:0000256" key="2">
    <source>
        <dbReference type="SAM" id="Coils"/>
    </source>
</evidence>
<evidence type="ECO:0000313" key="4">
    <source>
        <dbReference type="EMBL" id="QLY82237.1"/>
    </source>
</evidence>
<dbReference type="Proteomes" id="UP000512286">
    <property type="component" value="Chromosome"/>
</dbReference>
<protein>
    <submittedName>
        <fullName evidence="4">Phage major capsid protein</fullName>
    </submittedName>
</protein>
<dbReference type="Pfam" id="PF05065">
    <property type="entry name" value="Phage_capsid"/>
    <property type="match status" value="1"/>
</dbReference>
<sequence>MLKSVELKNQLNQLKAEADLLMNKEGVKAEEINSKAEEIKSVKAKLDYQLQKEADEKADIENQIKNGSAAPLQQELDNKDINNEYKKAFYNALRGKSLTEAQDKALVEVNNALSSTTNADGGYLIPVDQQTAIKELKRELSSLEPLVNIEPVTTLTGSRNIEKDAEHTSFVEFEEGDDVPTADSPQFNNVAYSIKDRGGILPVPNNLLSDNTANLEAYLNRWLAKKQVATRNKLIVDLLATKTKVAITGIDDVKTILNVTLDPSISAMAIAVMNQDSFNKFDKMKDSDGKYLLETNPQNPTMKLLSGKPIYVISNKTLKTITVTEGEETIKKAPVIIGSLKEAITLFDRQAMSLMATNVGGDAFKKNRTDIRAITREDVKLVDTSAVVYAEIEV</sequence>
<accession>A0A7D6VVM4</accession>
<reference evidence="4 5" key="1">
    <citation type="submission" date="2020-07" db="EMBL/GenBank/DDBJ databases">
        <title>Electron transfer.</title>
        <authorList>
            <person name="Huang L."/>
            <person name="Liu X."/>
            <person name="Zhou S."/>
        </authorList>
    </citation>
    <scope>NUCLEOTIDE SEQUENCE [LARGE SCALE GENOMIC DNA]</scope>
    <source>
        <strain evidence="4 5">Lx1</strain>
    </source>
</reference>
<feature type="coiled-coil region" evidence="2">
    <location>
        <begin position="4"/>
        <end position="63"/>
    </location>
</feature>
<dbReference type="KEGG" id="cint:HZF06_11800"/>
<evidence type="ECO:0000313" key="5">
    <source>
        <dbReference type="Proteomes" id="UP000512286"/>
    </source>
</evidence>
<evidence type="ECO:0000256" key="1">
    <source>
        <dbReference type="ARBA" id="ARBA00004328"/>
    </source>
</evidence>
<name>A0A7D6VVM4_9CLOT</name>
<dbReference type="SUPFAM" id="SSF56563">
    <property type="entry name" value="Major capsid protein gp5"/>
    <property type="match status" value="1"/>
</dbReference>
<proteinExistence type="predicted"/>
<organism evidence="4 5">
    <name type="scientific">Clostridium intestinale</name>
    <dbReference type="NCBI Taxonomy" id="36845"/>
    <lineage>
        <taxon>Bacteria</taxon>
        <taxon>Bacillati</taxon>
        <taxon>Bacillota</taxon>
        <taxon>Clostridia</taxon>
        <taxon>Eubacteriales</taxon>
        <taxon>Clostridiaceae</taxon>
        <taxon>Clostridium</taxon>
    </lineage>
</organism>
<evidence type="ECO:0000259" key="3">
    <source>
        <dbReference type="Pfam" id="PF05065"/>
    </source>
</evidence>
<feature type="domain" description="Phage capsid-like C-terminal" evidence="3">
    <location>
        <begin position="121"/>
        <end position="390"/>
    </location>
</feature>
<dbReference type="Gene3D" id="3.30.2320.10">
    <property type="entry name" value="hypothetical protein PF0899 domain"/>
    <property type="match status" value="1"/>
</dbReference>
<dbReference type="AlphaFoldDB" id="A0A7D6VVM4"/>
<comment type="subcellular location">
    <subcellularLocation>
        <location evidence="1">Virion</location>
    </subcellularLocation>
</comment>
<gene>
    <name evidence="4" type="ORF">HZF06_11800</name>
</gene>
<dbReference type="InterPro" id="IPR024455">
    <property type="entry name" value="Phage_capsid"/>
</dbReference>
<dbReference type="InterPro" id="IPR054612">
    <property type="entry name" value="Phage_capsid-like_C"/>
</dbReference>
<dbReference type="Gene3D" id="3.30.2400.10">
    <property type="entry name" value="Major capsid protein gp5"/>
    <property type="match status" value="1"/>
</dbReference>